<dbReference type="InterPro" id="IPR015258">
    <property type="entry name" value="Vitellinogen_b-sht_shell"/>
</dbReference>
<dbReference type="InterPro" id="IPR050733">
    <property type="entry name" value="Vitellogenin/Apolipophorin"/>
</dbReference>
<dbReference type="Pfam" id="PF09175">
    <property type="entry name" value="Vit_b-sht_shell"/>
    <property type="match status" value="1"/>
</dbReference>
<feature type="chain" id="PRO_5043798150" description="Vitellogenin domain-containing protein" evidence="7">
    <location>
        <begin position="16"/>
        <end position="1258"/>
    </location>
</feature>
<dbReference type="PANTHER" id="PTHR23345">
    <property type="entry name" value="VITELLOGENIN-RELATED"/>
    <property type="match status" value="1"/>
</dbReference>
<dbReference type="InterPro" id="IPR001747">
    <property type="entry name" value="Vitellogenin_N"/>
</dbReference>
<dbReference type="EMBL" id="JADWDJ010000009">
    <property type="protein sequence ID" value="KAG5275608.1"/>
    <property type="molecule type" value="Genomic_DNA"/>
</dbReference>
<dbReference type="SUPFAM" id="SSF56968">
    <property type="entry name" value="Lipovitellin-phosvitin complex, beta-sheet shell regions"/>
    <property type="match status" value="3"/>
</dbReference>
<evidence type="ECO:0000256" key="3">
    <source>
        <dbReference type="ARBA" id="ARBA00022761"/>
    </source>
</evidence>
<dbReference type="InterPro" id="IPR037088">
    <property type="entry name" value="Vitellinogen_b-sht_shell_sf"/>
</dbReference>
<dbReference type="SMART" id="SM01169">
    <property type="entry name" value="DUF1943"/>
    <property type="match status" value="1"/>
</dbReference>
<dbReference type="Pfam" id="PF01347">
    <property type="entry name" value="Vitellogenin_N"/>
    <property type="match status" value="1"/>
</dbReference>
<dbReference type="SMART" id="SM00638">
    <property type="entry name" value="LPD_N"/>
    <property type="match status" value="1"/>
</dbReference>
<accession>A0AAV6GKG3</accession>
<comment type="caution">
    <text evidence="9">The sequence shown here is derived from an EMBL/GenBank/DDBJ whole genome shotgun (WGS) entry which is preliminary data.</text>
</comment>
<dbReference type="SUPFAM" id="SSF48431">
    <property type="entry name" value="Lipovitellin-phosvitin complex, superhelical domain"/>
    <property type="match status" value="1"/>
</dbReference>
<evidence type="ECO:0000256" key="1">
    <source>
        <dbReference type="ARBA" id="ARBA00022553"/>
    </source>
</evidence>
<dbReference type="Gene3D" id="1.25.10.20">
    <property type="entry name" value="Vitellinogen, superhelical"/>
    <property type="match status" value="1"/>
</dbReference>
<dbReference type="Gene3D" id="2.20.50.20">
    <property type="entry name" value="Lipovitellin. Chain A, domain 3"/>
    <property type="match status" value="1"/>
</dbReference>
<dbReference type="FunFam" id="2.20.80.10:FF:000001">
    <property type="entry name" value="Vitellogenin 7"/>
    <property type="match status" value="1"/>
</dbReference>
<dbReference type="GO" id="GO:0032355">
    <property type="term" value="P:response to estradiol"/>
    <property type="evidence" value="ECO:0007669"/>
    <property type="project" value="TreeGrafter"/>
</dbReference>
<dbReference type="InterPro" id="IPR015817">
    <property type="entry name" value="Vitellinogen_open_b-sht_sub1"/>
</dbReference>
<proteinExistence type="predicted"/>
<comment type="caution">
    <text evidence="6">Lacks conserved residue(s) required for the propagation of feature annotation.</text>
</comment>
<dbReference type="SMART" id="SM01170">
    <property type="entry name" value="DUF1944"/>
    <property type="match status" value="1"/>
</dbReference>
<protein>
    <recommendedName>
        <fullName evidence="8">Vitellogenin domain-containing protein</fullName>
    </recommendedName>
</protein>
<dbReference type="InterPro" id="IPR015816">
    <property type="entry name" value="Vitellinogen_b-sht_N"/>
</dbReference>
<keyword evidence="10" id="KW-1185">Reference proteome</keyword>
<dbReference type="Gene3D" id="2.20.90.10">
    <property type="entry name" value="Vitellinogen, beta-sheet shell domain"/>
    <property type="match status" value="1"/>
</dbReference>
<dbReference type="InterPro" id="IPR015819">
    <property type="entry name" value="Lipid_transp_b-sht_shell"/>
</dbReference>
<evidence type="ECO:0000259" key="8">
    <source>
        <dbReference type="PROSITE" id="PS51211"/>
    </source>
</evidence>
<dbReference type="Gene3D" id="2.20.80.10">
    <property type="entry name" value="Lipovitellin-phosvitin complex, chain A, domain 4"/>
    <property type="match status" value="1"/>
</dbReference>
<keyword evidence="5" id="KW-0325">Glycoprotein</keyword>
<keyword evidence="2 7" id="KW-0732">Signal</keyword>
<evidence type="ECO:0000256" key="6">
    <source>
        <dbReference type="PROSITE-ProRule" id="PRU00557"/>
    </source>
</evidence>
<keyword evidence="1" id="KW-0597">Phosphoprotein</keyword>
<dbReference type="Gene3D" id="2.30.230.10">
    <property type="entry name" value="Lipovitellin, beta-sheet shell regions, chain A"/>
    <property type="match status" value="1"/>
</dbReference>
<dbReference type="InterPro" id="IPR015255">
    <property type="entry name" value="Vitellinogen_open_b-sht"/>
</dbReference>
<evidence type="ECO:0000256" key="5">
    <source>
        <dbReference type="ARBA" id="ARBA00023180"/>
    </source>
</evidence>
<evidence type="ECO:0000313" key="9">
    <source>
        <dbReference type="EMBL" id="KAG5275608.1"/>
    </source>
</evidence>
<dbReference type="Proteomes" id="UP000823561">
    <property type="component" value="Chromosome 9"/>
</dbReference>
<reference evidence="9" key="1">
    <citation type="submission" date="2020-10" db="EMBL/GenBank/DDBJ databases">
        <title>Chromosome-scale genome assembly of the Allis shad, Alosa alosa.</title>
        <authorList>
            <person name="Margot Z."/>
            <person name="Christophe K."/>
            <person name="Cabau C."/>
            <person name="Louis A."/>
            <person name="Berthelot C."/>
            <person name="Parey E."/>
            <person name="Roest Crollius H."/>
            <person name="Montfort J."/>
            <person name="Robinson-Rechavi M."/>
            <person name="Bucao C."/>
            <person name="Bouchez O."/>
            <person name="Gislard M."/>
            <person name="Lluch J."/>
            <person name="Milhes M."/>
            <person name="Lampietro C."/>
            <person name="Lopez Roques C."/>
            <person name="Donnadieu C."/>
            <person name="Braasch I."/>
            <person name="Desvignes T."/>
            <person name="Postlethwait J."/>
            <person name="Bobe J."/>
            <person name="Guiguen Y."/>
        </authorList>
    </citation>
    <scope>NUCLEOTIDE SEQUENCE</scope>
    <source>
        <strain evidence="9">M-15738</strain>
        <tissue evidence="9">Blood</tissue>
    </source>
</reference>
<evidence type="ECO:0000256" key="2">
    <source>
        <dbReference type="ARBA" id="ARBA00022729"/>
    </source>
</evidence>
<dbReference type="Pfam" id="PF09172">
    <property type="entry name" value="Vit_open_b-sht"/>
    <property type="match status" value="1"/>
</dbReference>
<dbReference type="GO" id="GO:0071391">
    <property type="term" value="P:cellular response to estrogen stimulus"/>
    <property type="evidence" value="ECO:0007669"/>
    <property type="project" value="TreeGrafter"/>
</dbReference>
<evidence type="ECO:0000256" key="4">
    <source>
        <dbReference type="ARBA" id="ARBA00023157"/>
    </source>
</evidence>
<evidence type="ECO:0000313" key="10">
    <source>
        <dbReference type="Proteomes" id="UP000823561"/>
    </source>
</evidence>
<name>A0AAV6GKG3_9TELE</name>
<feature type="domain" description="Vitellogenin" evidence="8">
    <location>
        <begin position="24"/>
        <end position="662"/>
    </location>
</feature>
<dbReference type="AlphaFoldDB" id="A0AAV6GKG3"/>
<organism evidence="9 10">
    <name type="scientific">Alosa alosa</name>
    <name type="common">allis shad</name>
    <dbReference type="NCBI Taxonomy" id="278164"/>
    <lineage>
        <taxon>Eukaryota</taxon>
        <taxon>Metazoa</taxon>
        <taxon>Chordata</taxon>
        <taxon>Craniata</taxon>
        <taxon>Vertebrata</taxon>
        <taxon>Euteleostomi</taxon>
        <taxon>Actinopterygii</taxon>
        <taxon>Neopterygii</taxon>
        <taxon>Teleostei</taxon>
        <taxon>Clupei</taxon>
        <taxon>Clupeiformes</taxon>
        <taxon>Clupeoidei</taxon>
        <taxon>Clupeidae</taxon>
        <taxon>Alosa</taxon>
    </lineage>
</organism>
<dbReference type="PROSITE" id="PS51211">
    <property type="entry name" value="VITELLOGENIN"/>
    <property type="match status" value="1"/>
</dbReference>
<keyword evidence="3" id="KW-0758">Storage protein</keyword>
<feature type="signal peptide" evidence="7">
    <location>
        <begin position="1"/>
        <end position="15"/>
    </location>
</feature>
<dbReference type="GO" id="GO:0045735">
    <property type="term" value="F:nutrient reservoir activity"/>
    <property type="evidence" value="ECO:0007669"/>
    <property type="project" value="UniProtKB-KW"/>
</dbReference>
<dbReference type="PANTHER" id="PTHR23345:SF29">
    <property type="entry name" value="VITELLOGENIN 3, PHOSVITINLESS"/>
    <property type="match status" value="1"/>
</dbReference>
<keyword evidence="4 6" id="KW-1015">Disulfide bond</keyword>
<dbReference type="GO" id="GO:0005319">
    <property type="term" value="F:lipid transporter activity"/>
    <property type="evidence" value="ECO:0007669"/>
    <property type="project" value="InterPro"/>
</dbReference>
<dbReference type="InterPro" id="IPR011030">
    <property type="entry name" value="Lipovitellin_superhlx_dom"/>
</dbReference>
<evidence type="ECO:0000256" key="7">
    <source>
        <dbReference type="SAM" id="SignalP"/>
    </source>
</evidence>
<sequence>MQGLVLCVLFALAACQSLNFEPTLNPKKTYEFKYEGAVSIGRGMPDLAESGVRLTCNAKITGISAQMFLLQVSNLAFEEFNGIPGKNVFYPSPKLTQRMASELSKPLTFEYVKGRVVDIQAATGVSDTVVNIVRGMLGFFQVTVKTTQKVYELEELGLHGLCKSSYVIEEDEHSTELSVTQVVDIRGCRQRAEISTGMALAIENELSKQRGERIVATVQYTYTVKGAADGGLITKARAQEYQHFSPFDIKGGTSKLLATKSIELLKVTDSTMSPSAPPAQSRGNLVYKFGTILQQMPIVLMKLDNPLPKITEMIKKLAQANIYQVDSPTSEDIVSVIQLLRAVTLEDLETLWKQLSGNLEHRRWFLDLITEVTDERVVKFLLNRFRVGDVSPNEAGQTLLVSINHLTVTPEVVEMSKEFIKIPFSKSHPILWHTVVLSYGSLVYKLCAYIQPCPATAIQPLLDMATGALERNSEEEMVESLEAIGNAGHPSSIKTIIKFLPGISPKAVDLPNRVVSSAVQSLRHITVRDPHTVQDIALSLVVTKTLPAEIRIHAAIILFETKPPLSLLLTITSFLLEEKDAQVVSFTFSLIRGLSRSHTPENHQLSTVCNIAVKILEPKLGRFSFYNSKYLHLDWFSGDLLMGTSTEGYIIKNSRDKIPTALMMKGKFHFIGRILQLLEFGVRAEGLRELFSESNSELKDIDVTDYAAIMKILSDMKSLPKDKPVLTLYSRLFGQEWFFADLDKDIIQQIIKALSPTAGKECPAWQMIQDLQKGISWHWTKPFMVFETRLIQATTLGLPVEISKNYPCVNAITANAKATISPPLKEHLGELLSSDITLETDGFAGVTMDHFVFHGINTEFFQCGSELKSKTPINMPWKFTLKMNIKERKFEIDFNPPQKVTELFAVNVNIFAVSRNIEEPSLSKMTPMMPKSVVTYLPPHFPKTSEDEFELADVYHPQSKVCLETSLYGTALCVENEIKRTHYASEYPLYYFLGYTHLAIQLEPVKTKKPVDKIQIKINPGLKDNIPSLHQIMEMIHWVSKNSSSLFNLSSTGGADGVQSSEPQSLESTPDPMLVVKALALGEGVKPEGYEAAVYYLPAVQIDNVELIVSQLGVEANWKMCGDAHLDKAEESAKVYLRWGAECQSYDVAVVATKTYQAGTKPAVTAKVKWDNLPEYVTNAGKSVEDYIPGMSLLLGFYQRHDANTAHEVSVSIVRESAQSLDIELKTPQLTVYRKGIFIPIQMMNFQKGRNMTDTRLN</sequence>
<gene>
    <name evidence="9" type="ORF">AALO_G00122300</name>
</gene>
<feature type="disulfide bond" evidence="6">
    <location>
        <begin position="162"/>
        <end position="188"/>
    </location>
</feature>